<gene>
    <name evidence="1" type="ORF">KEM10_23190</name>
</gene>
<organism evidence="1 2">
    <name type="scientific">Carboxylicivirga linearis</name>
    <dbReference type="NCBI Taxonomy" id="1628157"/>
    <lineage>
        <taxon>Bacteria</taxon>
        <taxon>Pseudomonadati</taxon>
        <taxon>Bacteroidota</taxon>
        <taxon>Bacteroidia</taxon>
        <taxon>Marinilabiliales</taxon>
        <taxon>Marinilabiliaceae</taxon>
        <taxon>Carboxylicivirga</taxon>
    </lineage>
</organism>
<dbReference type="PROSITE" id="PS51257">
    <property type="entry name" value="PROKAR_LIPOPROTEIN"/>
    <property type="match status" value="1"/>
</dbReference>
<proteinExistence type="predicted"/>
<keyword evidence="2" id="KW-1185">Reference proteome</keyword>
<evidence type="ECO:0008006" key="3">
    <source>
        <dbReference type="Google" id="ProtNLM"/>
    </source>
</evidence>
<dbReference type="EMBL" id="JAGUCO010000049">
    <property type="protein sequence ID" value="MBS2101210.1"/>
    <property type="molecule type" value="Genomic_DNA"/>
</dbReference>
<protein>
    <recommendedName>
        <fullName evidence="3">Lipoprotein</fullName>
    </recommendedName>
</protein>
<name>A0ABS5K2C9_9BACT</name>
<comment type="caution">
    <text evidence="1">The sequence shown here is derived from an EMBL/GenBank/DDBJ whole genome shotgun (WGS) entry which is preliminary data.</text>
</comment>
<evidence type="ECO:0000313" key="2">
    <source>
        <dbReference type="Proteomes" id="UP000708576"/>
    </source>
</evidence>
<dbReference type="RefSeq" id="WP_212220555.1">
    <property type="nucleotide sequence ID" value="NZ_JAGUCO010000049.1"/>
</dbReference>
<accession>A0ABS5K2C9</accession>
<reference evidence="1 2" key="1">
    <citation type="journal article" date="2015" name="Int. J. Syst. Evol. Microbiol.">
        <title>Carboxylicivirga linearis sp. nov., isolated from a sea cucumber culture pond.</title>
        <authorList>
            <person name="Wang F.Q."/>
            <person name="Zhou Y.X."/>
            <person name="Lin X.Z."/>
            <person name="Chen G.J."/>
            <person name="Du Z.J."/>
        </authorList>
    </citation>
    <scope>NUCLEOTIDE SEQUENCE [LARGE SCALE GENOMIC DNA]</scope>
    <source>
        <strain evidence="1 2">FB218</strain>
    </source>
</reference>
<evidence type="ECO:0000313" key="1">
    <source>
        <dbReference type="EMBL" id="MBS2101210.1"/>
    </source>
</evidence>
<sequence length="255" mass="29923">MKYLRIALISNLVLFMVSCQQNMKSKQTEEQKEFTIDTFSFHTSNQKFKYVGERIFPSESLSDSLISNHLLTSEISAIEKVKDSLFVFFNNGMLDDLGNEFFPPVNEKLFQDYYPKFYNVEIDDDIPYFVYLKNSKDLISLIKDNDEFRWESAFVRDTLLSFMNGIKVGQTKNELFEKLGMENIDCSSENLTMIFCHSSRPSKIWFKQLLKGNCGTDQSTTQILLKFENNKIDHIYIDPWICYGNKGSYSRYLRK</sequence>
<dbReference type="Proteomes" id="UP000708576">
    <property type="component" value="Unassembled WGS sequence"/>
</dbReference>